<dbReference type="SUPFAM" id="SSF56300">
    <property type="entry name" value="Metallo-dependent phosphatases"/>
    <property type="match status" value="1"/>
</dbReference>
<keyword evidence="8" id="KW-1185">Reference proteome</keyword>
<dbReference type="PANTHER" id="PTHR34990:SF2">
    <property type="entry name" value="BLL8164 PROTEIN"/>
    <property type="match status" value="1"/>
</dbReference>
<evidence type="ECO:0000256" key="4">
    <source>
        <dbReference type="ARBA" id="ARBA00023136"/>
    </source>
</evidence>
<dbReference type="InterPro" id="IPR043461">
    <property type="entry name" value="LpxH-like"/>
</dbReference>
<evidence type="ECO:0000259" key="6">
    <source>
        <dbReference type="Pfam" id="PF00149"/>
    </source>
</evidence>
<keyword evidence="2" id="KW-0997">Cell inner membrane</keyword>
<keyword evidence="1" id="KW-1003">Cell membrane</keyword>
<evidence type="ECO:0000313" key="8">
    <source>
        <dbReference type="Proteomes" id="UP001497527"/>
    </source>
</evidence>
<keyword evidence="3" id="KW-0479">Metal-binding</keyword>
<accession>A0ABP1F696</accession>
<comment type="caution">
    <text evidence="7">The sequence shown here is derived from an EMBL/GenBank/DDBJ whole genome shotgun (WGS) entry which is preliminary data.</text>
</comment>
<evidence type="ECO:0000256" key="2">
    <source>
        <dbReference type="ARBA" id="ARBA00022519"/>
    </source>
</evidence>
<dbReference type="Pfam" id="PF00149">
    <property type="entry name" value="Metallophos"/>
    <property type="match status" value="1"/>
</dbReference>
<dbReference type="PANTHER" id="PTHR34990">
    <property type="entry name" value="UDP-2,3-DIACYLGLUCOSAMINE HYDROLASE-RELATED"/>
    <property type="match status" value="1"/>
</dbReference>
<dbReference type="EMBL" id="CAXJIO010000014">
    <property type="protein sequence ID" value="CAL2104008.1"/>
    <property type="molecule type" value="Genomic_DNA"/>
</dbReference>
<name>A0ABP1F696_9FLAO</name>
<keyword evidence="4" id="KW-0472">Membrane</keyword>
<protein>
    <submittedName>
        <fullName evidence="7">Serine/threonine protein phosphatase</fullName>
    </submittedName>
</protein>
<evidence type="ECO:0000256" key="3">
    <source>
        <dbReference type="ARBA" id="ARBA00022723"/>
    </source>
</evidence>
<proteinExistence type="predicted"/>
<dbReference type="InterPro" id="IPR004843">
    <property type="entry name" value="Calcineurin-like_PHP"/>
</dbReference>
<keyword evidence="5" id="KW-0464">Manganese</keyword>
<feature type="domain" description="Calcineurin-like phosphoesterase" evidence="6">
    <location>
        <begin position="36"/>
        <end position="241"/>
    </location>
</feature>
<sequence length="305" mass="36361">MHLYLVKITGMFSSKTRITRAFKNAKKLPLNIDSKYVFFSDCHRGDNSFADDFMHNKKIYMYALQQYLQKDFTYIELGDGDELWENSFKNIFEANKHVYLLLKEFHLKNRLHFIWGNHDMDYRNPKKVEKNLAYYYDTIDDKEKELMINASFSEAIRLTQEDGKSIFLLHGHQADWFNYTFWKLSRFLVRILWRPLQLIGIKDPTSPAQNFKELIKVEHRLEKWIKENNNQMIVTGHTHRPRFPSHDELPHFNDGSCVHPRCITGLELENNEITLIKWHVITNENGTMKIVRTILEGPKNISDYI</sequence>
<dbReference type="Gene3D" id="3.60.21.10">
    <property type="match status" value="1"/>
</dbReference>
<organism evidence="7 8">
    <name type="scientific">Tenacibaculum polynesiense</name>
    <dbReference type="NCBI Taxonomy" id="3137857"/>
    <lineage>
        <taxon>Bacteria</taxon>
        <taxon>Pseudomonadati</taxon>
        <taxon>Bacteroidota</taxon>
        <taxon>Flavobacteriia</taxon>
        <taxon>Flavobacteriales</taxon>
        <taxon>Flavobacteriaceae</taxon>
        <taxon>Tenacibaculum</taxon>
    </lineage>
</organism>
<reference evidence="7 8" key="1">
    <citation type="submission" date="2024-05" db="EMBL/GenBank/DDBJ databases">
        <authorList>
            <person name="Duchaud E."/>
        </authorList>
    </citation>
    <scope>NUCLEOTIDE SEQUENCE [LARGE SCALE GENOMIC DNA]</scope>
    <source>
        <strain evidence="7">Ena-SAMPLE-TAB-13-05-2024-13:56:06:370-140308</strain>
    </source>
</reference>
<evidence type="ECO:0000256" key="1">
    <source>
        <dbReference type="ARBA" id="ARBA00022475"/>
    </source>
</evidence>
<evidence type="ECO:0000256" key="5">
    <source>
        <dbReference type="ARBA" id="ARBA00023211"/>
    </source>
</evidence>
<gene>
    <name evidence="7" type="ORF">T190423A01A_50256</name>
</gene>
<dbReference type="Proteomes" id="UP001497527">
    <property type="component" value="Unassembled WGS sequence"/>
</dbReference>
<evidence type="ECO:0000313" key="7">
    <source>
        <dbReference type="EMBL" id="CAL2104008.1"/>
    </source>
</evidence>
<dbReference type="InterPro" id="IPR029052">
    <property type="entry name" value="Metallo-depent_PP-like"/>
</dbReference>